<dbReference type="PANTHER" id="PTHR33334:SF8">
    <property type="entry name" value="PROTEIN LNK1"/>
    <property type="match status" value="1"/>
</dbReference>
<evidence type="ECO:0000313" key="3">
    <source>
        <dbReference type="Proteomes" id="UP000257109"/>
    </source>
</evidence>
<proteinExistence type="predicted"/>
<dbReference type="GO" id="GO:0006355">
    <property type="term" value="P:regulation of DNA-templated transcription"/>
    <property type="evidence" value="ECO:0007669"/>
    <property type="project" value="InterPro"/>
</dbReference>
<reference evidence="2" key="1">
    <citation type="submission" date="2018-05" db="EMBL/GenBank/DDBJ databases">
        <title>Draft genome of Mucuna pruriens seed.</title>
        <authorList>
            <person name="Nnadi N.E."/>
            <person name="Vos R."/>
            <person name="Hasami M.H."/>
            <person name="Devisetty U.K."/>
            <person name="Aguiy J.C."/>
        </authorList>
    </citation>
    <scope>NUCLEOTIDE SEQUENCE [LARGE SCALE GENOMIC DNA]</scope>
    <source>
        <strain evidence="2">JCA_2017</strain>
    </source>
</reference>
<dbReference type="InterPro" id="IPR039928">
    <property type="entry name" value="LNK"/>
</dbReference>
<feature type="compositionally biased region" description="Polar residues" evidence="1">
    <location>
        <begin position="407"/>
        <end position="418"/>
    </location>
</feature>
<feature type="region of interest" description="Disordered" evidence="1">
    <location>
        <begin position="272"/>
        <end position="327"/>
    </location>
</feature>
<dbReference type="STRING" id="157652.A0A371FTS0"/>
<evidence type="ECO:0000256" key="1">
    <source>
        <dbReference type="SAM" id="MobiDB-lite"/>
    </source>
</evidence>
<sequence length="633" mass="70506">MAQDICELLWLKIILEDLKIKWDGPMKLYCDNKSAINIAHNPVQHDRTKHIEVDRHFIKEKLDNGLIFTPYVPSQGQLADILTKGLCSPDFERIICNDSCKEQKKLTLDNTRMSDHCFKSSNVDSSSSELCADDTILGDKCAVEDDSVSQYSINHISQTDNELSFLDNDGWLNIGNFEDVDRMMLSCDLTFGMESLNNEEEFCWLPSSHGTEGCDDASKSEFKFSSAEASPLRSISDYNVDTNENMEGLPINDSNNKASPINKKLRSRMHVNHDAGPSSLSTFHESDMKSGNTDNLMAKIKMQGKLSKPSAGKRKSGFLGNGDSDHPYAQVDQYANLKQPFEASSSGVTSQDSIHKYRPNVDSNSLGHIQIQTDLMHPDYSHTSNYTSLLPTLSGSRSEHDGHTSPFKESSFASNMESSHGHNLEAVALKTKDERENLYLCHDAQLLSPSFKSENMANPMPFKSPGSAQKVGHQFENENEGHSEVGGVSIGFSQEIDSSNVQESSSMSSALDEISYEATSFRQLQQVMDQLDIRTKLCIRDSLYRLARCAEQRHNDANASGQIGDDGEACKAVMTQDANRRVEYGIIESSGEKWPGNLKIYGLDYSMTFVLVAKMNIVRILLSLATRQGWESQ</sequence>
<feature type="compositionally biased region" description="Polar residues" evidence="1">
    <location>
        <begin position="278"/>
        <end position="295"/>
    </location>
</feature>
<name>A0A371FTS0_MUCPR</name>
<organism evidence="2 3">
    <name type="scientific">Mucuna pruriens</name>
    <name type="common">Velvet bean</name>
    <name type="synonym">Dolichos pruriens</name>
    <dbReference type="NCBI Taxonomy" id="157652"/>
    <lineage>
        <taxon>Eukaryota</taxon>
        <taxon>Viridiplantae</taxon>
        <taxon>Streptophyta</taxon>
        <taxon>Embryophyta</taxon>
        <taxon>Tracheophyta</taxon>
        <taxon>Spermatophyta</taxon>
        <taxon>Magnoliopsida</taxon>
        <taxon>eudicotyledons</taxon>
        <taxon>Gunneridae</taxon>
        <taxon>Pentapetalae</taxon>
        <taxon>rosids</taxon>
        <taxon>fabids</taxon>
        <taxon>Fabales</taxon>
        <taxon>Fabaceae</taxon>
        <taxon>Papilionoideae</taxon>
        <taxon>50 kb inversion clade</taxon>
        <taxon>NPAAA clade</taxon>
        <taxon>indigoferoid/millettioid clade</taxon>
        <taxon>Phaseoleae</taxon>
        <taxon>Mucuna</taxon>
    </lineage>
</organism>
<feature type="compositionally biased region" description="Polar residues" evidence="1">
    <location>
        <begin position="342"/>
        <end position="352"/>
    </location>
</feature>
<feature type="region of interest" description="Disordered" evidence="1">
    <location>
        <begin position="394"/>
        <end position="419"/>
    </location>
</feature>
<feature type="non-terminal residue" evidence="2">
    <location>
        <position position="1"/>
    </location>
</feature>
<protein>
    <submittedName>
        <fullName evidence="2">Protein LNK1</fullName>
    </submittedName>
</protein>
<dbReference type="EMBL" id="QJKJ01007842">
    <property type="protein sequence ID" value="RDX81735.1"/>
    <property type="molecule type" value="Genomic_DNA"/>
</dbReference>
<accession>A0A371FTS0</accession>
<dbReference type="GO" id="GO:0007623">
    <property type="term" value="P:circadian rhythm"/>
    <property type="evidence" value="ECO:0007669"/>
    <property type="project" value="InterPro"/>
</dbReference>
<dbReference type="Proteomes" id="UP000257109">
    <property type="component" value="Unassembled WGS sequence"/>
</dbReference>
<gene>
    <name evidence="2" type="primary">LNK1</name>
    <name evidence="2" type="ORF">CR513_37549</name>
</gene>
<keyword evidence="3" id="KW-1185">Reference proteome</keyword>
<dbReference type="AlphaFoldDB" id="A0A371FTS0"/>
<dbReference type="CDD" id="cd09272">
    <property type="entry name" value="RNase_HI_RT_Ty1"/>
    <property type="match status" value="1"/>
</dbReference>
<dbReference type="OrthoDB" id="618331at2759"/>
<comment type="caution">
    <text evidence="2">The sequence shown here is derived from an EMBL/GenBank/DDBJ whole genome shotgun (WGS) entry which is preliminary data.</text>
</comment>
<dbReference type="PANTHER" id="PTHR33334">
    <property type="entry name" value="PROTEIN LNK1"/>
    <property type="match status" value="1"/>
</dbReference>
<evidence type="ECO:0000313" key="2">
    <source>
        <dbReference type="EMBL" id="RDX81735.1"/>
    </source>
</evidence>
<feature type="region of interest" description="Disordered" evidence="1">
    <location>
        <begin position="342"/>
        <end position="361"/>
    </location>
</feature>